<dbReference type="SFLD" id="SFLDS00005">
    <property type="entry name" value="Isoprenoid_Synthase_Type_I"/>
    <property type="match status" value="1"/>
</dbReference>
<dbReference type="AlphaFoldDB" id="A0A2U3NT93"/>
<dbReference type="NCBIfam" id="TIGR03464">
    <property type="entry name" value="HpnC"/>
    <property type="match status" value="1"/>
</dbReference>
<dbReference type="PANTHER" id="PTHR31480">
    <property type="entry name" value="BIFUNCTIONAL LYCOPENE CYCLASE/PHYTOENE SYNTHASE"/>
    <property type="match status" value="1"/>
</dbReference>
<sequence length="297" mass="33003">MRVNFLAHSDSIRGEPKQASETLRHRESGENFPVALRVLPKAVREDLHAIYAVARTIDDLGDAAPGDRVVALNDFRADLHRIWRDDTPRSRVLQALAPTVRAHNLDTEPFDRLIEANLIDQRVSRYETFEELIAYCRLSADPVGRLVLDVFDQCSSETAELSDRVCRALQLLEHWQDVAEDRRAGRVYLPQEDLATYGVRETDLDGTRATEALRELMMFEIGRAAKLLESGAPLVGRLTGWARIAVAGYVAGGRAAAQGLRRTGGDVLGRTPKARRRDVAFSAAALLLRAPTELTAQ</sequence>
<proteinExistence type="predicted"/>
<feature type="compositionally biased region" description="Basic and acidic residues" evidence="1">
    <location>
        <begin position="10"/>
        <end position="26"/>
    </location>
</feature>
<organism evidence="2 3">
    <name type="scientific">Mycobacterium rhizamassiliense</name>
    <dbReference type="NCBI Taxonomy" id="1841860"/>
    <lineage>
        <taxon>Bacteria</taxon>
        <taxon>Bacillati</taxon>
        <taxon>Actinomycetota</taxon>
        <taxon>Actinomycetes</taxon>
        <taxon>Mycobacteriales</taxon>
        <taxon>Mycobacteriaceae</taxon>
        <taxon>Mycobacterium</taxon>
    </lineage>
</organism>
<dbReference type="GO" id="GO:0051996">
    <property type="term" value="F:squalene synthase [NAD(P)H] activity"/>
    <property type="evidence" value="ECO:0007669"/>
    <property type="project" value="InterPro"/>
</dbReference>
<dbReference type="InterPro" id="IPR017827">
    <property type="entry name" value="HSQ_synthase_HpnC"/>
</dbReference>
<feature type="region of interest" description="Disordered" evidence="1">
    <location>
        <begin position="1"/>
        <end position="26"/>
    </location>
</feature>
<dbReference type="InterPro" id="IPR044843">
    <property type="entry name" value="Trans_IPPS_bact-type"/>
</dbReference>
<dbReference type="EMBL" id="FUFA01000004">
    <property type="protein sequence ID" value="SPM34645.1"/>
    <property type="molecule type" value="Genomic_DNA"/>
</dbReference>
<dbReference type="GO" id="GO:0016114">
    <property type="term" value="P:terpenoid biosynthetic process"/>
    <property type="evidence" value="ECO:0007669"/>
    <property type="project" value="UniProtKB-ARBA"/>
</dbReference>
<dbReference type="RefSeq" id="WP_083743373.1">
    <property type="nucleotide sequence ID" value="NZ_LT721901.1"/>
</dbReference>
<dbReference type="SFLD" id="SFLDG01212">
    <property type="entry name" value="Phytoene_synthase_like"/>
    <property type="match status" value="1"/>
</dbReference>
<evidence type="ECO:0000256" key="1">
    <source>
        <dbReference type="SAM" id="MobiDB-lite"/>
    </source>
</evidence>
<dbReference type="SUPFAM" id="SSF48576">
    <property type="entry name" value="Terpenoid synthases"/>
    <property type="match status" value="1"/>
</dbReference>
<dbReference type="SFLD" id="SFLDG01018">
    <property type="entry name" value="Squalene/Phytoene_Synthase_Lik"/>
    <property type="match status" value="1"/>
</dbReference>
<dbReference type="InterPro" id="IPR002060">
    <property type="entry name" value="Squ/phyt_synthse"/>
</dbReference>
<dbReference type="STRING" id="1841860.GCA_900157375_02468"/>
<accession>A0A2U3NT93</accession>
<dbReference type="InterPro" id="IPR008949">
    <property type="entry name" value="Isoprenoid_synthase_dom_sf"/>
</dbReference>
<dbReference type="GO" id="GO:0004311">
    <property type="term" value="F:geranylgeranyl diphosphate synthase activity"/>
    <property type="evidence" value="ECO:0007669"/>
    <property type="project" value="InterPro"/>
</dbReference>
<dbReference type="Proteomes" id="UP000240988">
    <property type="component" value="Unassembled WGS sequence"/>
</dbReference>
<dbReference type="CDD" id="cd00683">
    <property type="entry name" value="Trans_IPPS_HH"/>
    <property type="match status" value="1"/>
</dbReference>
<keyword evidence="3" id="KW-1185">Reference proteome</keyword>
<dbReference type="InterPro" id="IPR033904">
    <property type="entry name" value="Trans_IPPS_HH"/>
</dbReference>
<gene>
    <name evidence="2" type="ORF">MRAB57_2465</name>
</gene>
<name>A0A2U3NT93_9MYCO</name>
<evidence type="ECO:0000313" key="2">
    <source>
        <dbReference type="EMBL" id="SPM34645.1"/>
    </source>
</evidence>
<dbReference type="Gene3D" id="1.10.600.10">
    <property type="entry name" value="Farnesyl Diphosphate Synthase"/>
    <property type="match status" value="1"/>
</dbReference>
<dbReference type="Pfam" id="PF00494">
    <property type="entry name" value="SQS_PSY"/>
    <property type="match status" value="1"/>
</dbReference>
<evidence type="ECO:0000313" key="3">
    <source>
        <dbReference type="Proteomes" id="UP000240988"/>
    </source>
</evidence>
<dbReference type="OrthoDB" id="9807580at2"/>
<protein>
    <submittedName>
        <fullName evidence="2">Phytoene/squalene synthetase</fullName>
    </submittedName>
</protein>
<reference evidence="2 3" key="1">
    <citation type="submission" date="2017-01" db="EMBL/GenBank/DDBJ databases">
        <authorList>
            <consortium name="Urmite Genomes"/>
        </authorList>
    </citation>
    <scope>NUCLEOTIDE SEQUENCE [LARGE SCALE GENOMIC DNA]</scope>
    <source>
        <strain evidence="2 3">AB57</strain>
    </source>
</reference>